<evidence type="ECO:0000313" key="6">
    <source>
        <dbReference type="EMBL" id="QLG62098.1"/>
    </source>
</evidence>
<dbReference type="Pfam" id="PF00501">
    <property type="entry name" value="AMP-binding"/>
    <property type="match status" value="1"/>
</dbReference>
<feature type="domain" description="AMP-dependent synthetase/ligase" evidence="4">
    <location>
        <begin position="10"/>
        <end position="398"/>
    </location>
</feature>
<feature type="region of interest" description="Disordered" evidence="3">
    <location>
        <begin position="349"/>
        <end position="379"/>
    </location>
</feature>
<dbReference type="Gene3D" id="3.30.300.30">
    <property type="match status" value="1"/>
</dbReference>
<dbReference type="OrthoDB" id="193284at2157"/>
<dbReference type="GO" id="GO:0016878">
    <property type="term" value="F:acid-thiol ligase activity"/>
    <property type="evidence" value="ECO:0007669"/>
    <property type="project" value="UniProtKB-ARBA"/>
</dbReference>
<evidence type="ECO:0000313" key="7">
    <source>
        <dbReference type="Proteomes" id="UP000509626"/>
    </source>
</evidence>
<dbReference type="InterPro" id="IPR000873">
    <property type="entry name" value="AMP-dep_synth/lig_dom"/>
</dbReference>
<keyword evidence="7" id="KW-1185">Reference proteome</keyword>
<keyword evidence="2 6" id="KW-0436">Ligase</keyword>
<dbReference type="AlphaFoldDB" id="A0A7D5QAW0"/>
<sequence length="536" mass="57685">MVNLVESVAAAADEHADGTAVGFRGRELTYGELWGQIGAFASGLADAGVEPGDRVGLYLPNLPQFVVGFHGTLRAGGVVVPMNPQYKAREIEHLLSDSGADVVVALADLAPFVEEVREETGVEHLVTVGGDGDAGADDAVAFEEFCGTPGFETVERDADDVACQPYTSGTTGQPKGVLLTHENLRSNAEMSRSLPRGGVRADDSLLGVLPLFHIYGMTVVMNAALFAGGAYFPLPSWDAEEAMDLIEREGLTMMHGVPAMYNDVVNQPDAEDRNLSSLRMCGVGGAGIPVEVLRRFEELFDATIYEGYGLTETSPVTHFNSADEGRRVGSIGRTLPGVEARIVDDGFEAVDPVPEGPVDEGGEGGTASESRTGSGETDLDDVTGELVVAGPNVMQGYHDRPEANEEAFTHEGGTRWFHTGDVGYHDEDGFYYVVDRRKHMINTAGYNVYPREVEELLFEHEAVADVAVVGIPDDRRGETVKAFVVRAPDGEVSADGIRQFCLDNLAEYKHPREVAFVEELPRTTTGKVQKFELRGE</sequence>
<dbReference type="InterPro" id="IPR042099">
    <property type="entry name" value="ANL_N_sf"/>
</dbReference>
<feature type="domain" description="AMP-binding enzyme C-terminal" evidence="5">
    <location>
        <begin position="452"/>
        <end position="527"/>
    </location>
</feature>
<organism evidence="6 7">
    <name type="scientific">Halorarum salinum</name>
    <dbReference type="NCBI Taxonomy" id="2743089"/>
    <lineage>
        <taxon>Archaea</taxon>
        <taxon>Methanobacteriati</taxon>
        <taxon>Methanobacteriota</taxon>
        <taxon>Stenosarchaea group</taxon>
        <taxon>Halobacteria</taxon>
        <taxon>Halobacteriales</taxon>
        <taxon>Haloferacaceae</taxon>
        <taxon>Halorarum</taxon>
    </lineage>
</organism>
<reference evidence="6 7" key="1">
    <citation type="submission" date="2020-06" db="EMBL/GenBank/DDBJ databases">
        <title>NJ-3-1, isolated from saline soil.</title>
        <authorList>
            <person name="Cui H.L."/>
            <person name="Shi X."/>
        </authorList>
    </citation>
    <scope>NUCLEOTIDE SEQUENCE [LARGE SCALE GENOMIC DNA]</scope>
    <source>
        <strain evidence="6 7">NJ-3-1</strain>
    </source>
</reference>
<dbReference type="SUPFAM" id="SSF56801">
    <property type="entry name" value="Acetyl-CoA synthetase-like"/>
    <property type="match status" value="1"/>
</dbReference>
<gene>
    <name evidence="6" type="ORF">HUG12_10300</name>
</gene>
<accession>A0A7D5QAW0</accession>
<dbReference type="EMBL" id="CP058579">
    <property type="protein sequence ID" value="QLG62098.1"/>
    <property type="molecule type" value="Genomic_DNA"/>
</dbReference>
<dbReference type="InterPro" id="IPR050237">
    <property type="entry name" value="ATP-dep_AMP-bd_enzyme"/>
</dbReference>
<comment type="similarity">
    <text evidence="1">Belongs to the ATP-dependent AMP-binding enzyme family.</text>
</comment>
<evidence type="ECO:0000259" key="4">
    <source>
        <dbReference type="Pfam" id="PF00501"/>
    </source>
</evidence>
<name>A0A7D5QAW0_9EURY</name>
<proteinExistence type="inferred from homology"/>
<dbReference type="InterPro" id="IPR025110">
    <property type="entry name" value="AMP-bd_C"/>
</dbReference>
<dbReference type="RefSeq" id="WP_179268683.1">
    <property type="nucleotide sequence ID" value="NZ_CP058579.1"/>
</dbReference>
<dbReference type="FunFam" id="3.30.300.30:FF:000008">
    <property type="entry name" value="2,3-dihydroxybenzoate-AMP ligase"/>
    <property type="match status" value="1"/>
</dbReference>
<dbReference type="Proteomes" id="UP000509626">
    <property type="component" value="Chromosome"/>
</dbReference>
<dbReference type="CDD" id="cd05936">
    <property type="entry name" value="FC-FACS_FadD_like"/>
    <property type="match status" value="1"/>
</dbReference>
<evidence type="ECO:0000256" key="1">
    <source>
        <dbReference type="ARBA" id="ARBA00006432"/>
    </source>
</evidence>
<dbReference type="Pfam" id="PF13193">
    <property type="entry name" value="AMP-binding_C"/>
    <property type="match status" value="1"/>
</dbReference>
<evidence type="ECO:0000256" key="2">
    <source>
        <dbReference type="ARBA" id="ARBA00022598"/>
    </source>
</evidence>
<dbReference type="GeneID" id="56037853"/>
<evidence type="ECO:0000259" key="5">
    <source>
        <dbReference type="Pfam" id="PF13193"/>
    </source>
</evidence>
<dbReference type="PANTHER" id="PTHR43767">
    <property type="entry name" value="LONG-CHAIN-FATTY-ACID--COA LIGASE"/>
    <property type="match status" value="1"/>
</dbReference>
<dbReference type="Gene3D" id="3.40.50.12780">
    <property type="entry name" value="N-terminal domain of ligase-like"/>
    <property type="match status" value="1"/>
</dbReference>
<evidence type="ECO:0000256" key="3">
    <source>
        <dbReference type="SAM" id="MobiDB-lite"/>
    </source>
</evidence>
<dbReference type="KEGG" id="halu:HUG12_10300"/>
<dbReference type="PANTHER" id="PTHR43767:SF1">
    <property type="entry name" value="NONRIBOSOMAL PEPTIDE SYNTHASE PES1 (EUROFUNG)-RELATED"/>
    <property type="match status" value="1"/>
</dbReference>
<dbReference type="InterPro" id="IPR045851">
    <property type="entry name" value="AMP-bd_C_sf"/>
</dbReference>
<protein>
    <submittedName>
        <fullName evidence="6">Long-chain fatty acid--CoA ligase</fullName>
    </submittedName>
</protein>